<dbReference type="AlphaFoldDB" id="A0A239EJ70"/>
<feature type="transmembrane region" description="Helical" evidence="1">
    <location>
        <begin position="61"/>
        <end position="80"/>
    </location>
</feature>
<feature type="transmembrane region" description="Helical" evidence="1">
    <location>
        <begin position="30"/>
        <end position="49"/>
    </location>
</feature>
<dbReference type="OrthoDB" id="9911225at2"/>
<evidence type="ECO:0000256" key="1">
    <source>
        <dbReference type="SAM" id="Phobius"/>
    </source>
</evidence>
<reference evidence="2 3" key="1">
    <citation type="submission" date="2017-06" db="EMBL/GenBank/DDBJ databases">
        <authorList>
            <person name="Kim H.J."/>
            <person name="Triplett B.A."/>
        </authorList>
    </citation>
    <scope>NUCLEOTIDE SEQUENCE [LARGE SCALE GENOMIC DNA]</scope>
    <source>
        <strain evidence="2 3">DSM 18704</strain>
    </source>
</reference>
<sequence>MIEASFTIREDEYLEAQKAYMHAVNPQARWIRFGLAGVLTLSIGIVLLTQRTGLATLWTPHNLPGAVFVLTIVTITLLSPKLQRRAFKKRYQVERAGMTDVRTELNEEGISAEVPAYGRAELLWSAHTGYLQTPQLILLLKGYTFRPIPLRAFAHPNEVEELVKRHLPVYTRGLARAEARSTDRA</sequence>
<evidence type="ECO:0000313" key="2">
    <source>
        <dbReference type="EMBL" id="SNS44441.1"/>
    </source>
</evidence>
<dbReference type="EMBL" id="FZOU01000001">
    <property type="protein sequence ID" value="SNS44441.1"/>
    <property type="molecule type" value="Genomic_DNA"/>
</dbReference>
<gene>
    <name evidence="2" type="ORF">SAMN05421770_101999</name>
</gene>
<organism evidence="2 3">
    <name type="scientific">Granulicella rosea</name>
    <dbReference type="NCBI Taxonomy" id="474952"/>
    <lineage>
        <taxon>Bacteria</taxon>
        <taxon>Pseudomonadati</taxon>
        <taxon>Acidobacteriota</taxon>
        <taxon>Terriglobia</taxon>
        <taxon>Terriglobales</taxon>
        <taxon>Acidobacteriaceae</taxon>
        <taxon>Granulicella</taxon>
    </lineage>
</organism>
<evidence type="ECO:0000313" key="3">
    <source>
        <dbReference type="Proteomes" id="UP000198356"/>
    </source>
</evidence>
<keyword evidence="1" id="KW-0812">Transmembrane</keyword>
<protein>
    <recommendedName>
        <fullName evidence="4">YcxB-like protein</fullName>
    </recommendedName>
</protein>
<keyword evidence="3" id="KW-1185">Reference proteome</keyword>
<keyword evidence="1" id="KW-0472">Membrane</keyword>
<name>A0A239EJ70_9BACT</name>
<evidence type="ECO:0008006" key="4">
    <source>
        <dbReference type="Google" id="ProtNLM"/>
    </source>
</evidence>
<dbReference type="RefSeq" id="WP_089407245.1">
    <property type="nucleotide sequence ID" value="NZ_FZOU01000001.1"/>
</dbReference>
<keyword evidence="1" id="KW-1133">Transmembrane helix</keyword>
<dbReference type="Proteomes" id="UP000198356">
    <property type="component" value="Unassembled WGS sequence"/>
</dbReference>
<proteinExistence type="predicted"/>
<accession>A0A239EJ70</accession>